<feature type="compositionally biased region" description="Polar residues" evidence="1">
    <location>
        <begin position="16"/>
        <end position="28"/>
    </location>
</feature>
<sequence length="119" mass="13036">MACWHCGYDFKAKSMPAQNEPENATSGDDGTCYDGGAMKSAQAEAKNPGQDALNKIGEKGGRAWKTGFRTLQINMPEDDPLFRKIEETADQFGVKPGKVAEWLLRGLPFELVEPEQAEA</sequence>
<dbReference type="EMBL" id="QMIF01000002">
    <property type="protein sequence ID" value="TVM35622.1"/>
    <property type="molecule type" value="Genomic_DNA"/>
</dbReference>
<evidence type="ECO:0000313" key="3">
    <source>
        <dbReference type="Proteomes" id="UP000434052"/>
    </source>
</evidence>
<comment type="caution">
    <text evidence="2">The sequence shown here is derived from an EMBL/GenBank/DDBJ whole genome shotgun (WGS) entry which is preliminary data.</text>
</comment>
<evidence type="ECO:0000256" key="1">
    <source>
        <dbReference type="SAM" id="MobiDB-lite"/>
    </source>
</evidence>
<reference evidence="2 3" key="1">
    <citation type="submission" date="2018-06" db="EMBL/GenBank/DDBJ databases">
        <title>Complete genome of Desulfovibrio marinus P48SEP.</title>
        <authorList>
            <person name="Crispim J.S."/>
            <person name="Vidigal P.M.P."/>
            <person name="Silva L.C.F."/>
            <person name="Araujo L.C."/>
            <person name="Laguardia C.N."/>
            <person name="Dias R.S."/>
            <person name="Sousa M.P."/>
            <person name="Paula S.O."/>
            <person name="Silva C."/>
        </authorList>
    </citation>
    <scope>NUCLEOTIDE SEQUENCE [LARGE SCALE GENOMIC DNA]</scope>
    <source>
        <strain evidence="2 3">P48SEP</strain>
    </source>
</reference>
<protein>
    <submittedName>
        <fullName evidence="2">Uncharacterized protein</fullName>
    </submittedName>
</protein>
<accession>A0A6P1ZJ38</accession>
<feature type="region of interest" description="Disordered" evidence="1">
    <location>
        <begin position="15"/>
        <end position="35"/>
    </location>
</feature>
<evidence type="ECO:0000313" key="2">
    <source>
        <dbReference type="EMBL" id="TVM35622.1"/>
    </source>
</evidence>
<proteinExistence type="predicted"/>
<dbReference type="Proteomes" id="UP000434052">
    <property type="component" value="Unassembled WGS sequence"/>
</dbReference>
<dbReference type="AlphaFoldDB" id="A0A6P1ZJ38"/>
<name>A0A6P1ZJ38_9BACT</name>
<gene>
    <name evidence="2" type="ORF">DQK91_02860</name>
</gene>
<organism evidence="2 3">
    <name type="scientific">Oceanidesulfovibrio marinus</name>
    <dbReference type="NCBI Taxonomy" id="370038"/>
    <lineage>
        <taxon>Bacteria</taxon>
        <taxon>Pseudomonadati</taxon>
        <taxon>Thermodesulfobacteriota</taxon>
        <taxon>Desulfovibrionia</taxon>
        <taxon>Desulfovibrionales</taxon>
        <taxon>Desulfovibrionaceae</taxon>
        <taxon>Oceanidesulfovibrio</taxon>
    </lineage>
</organism>